<evidence type="ECO:0000313" key="3">
    <source>
        <dbReference type="Proteomes" id="UP000256379"/>
    </source>
</evidence>
<feature type="compositionally biased region" description="Low complexity" evidence="1">
    <location>
        <begin position="125"/>
        <end position="144"/>
    </location>
</feature>
<dbReference type="AlphaFoldDB" id="A0A3D8I9W7"/>
<organism evidence="2 3">
    <name type="scientific">Helicobacter didelphidarum</name>
    <dbReference type="NCBI Taxonomy" id="2040648"/>
    <lineage>
        <taxon>Bacteria</taxon>
        <taxon>Pseudomonadati</taxon>
        <taxon>Campylobacterota</taxon>
        <taxon>Epsilonproteobacteria</taxon>
        <taxon>Campylobacterales</taxon>
        <taxon>Helicobacteraceae</taxon>
        <taxon>Helicobacter</taxon>
    </lineage>
</organism>
<accession>A0A3D8I9W7</accession>
<evidence type="ECO:0000313" key="2">
    <source>
        <dbReference type="EMBL" id="RDU61756.1"/>
    </source>
</evidence>
<feature type="region of interest" description="Disordered" evidence="1">
    <location>
        <begin position="125"/>
        <end position="148"/>
    </location>
</feature>
<evidence type="ECO:0000256" key="1">
    <source>
        <dbReference type="SAM" id="MobiDB-lite"/>
    </source>
</evidence>
<gene>
    <name evidence="2" type="ORF">CQA53_09800</name>
</gene>
<proteinExistence type="predicted"/>
<name>A0A3D8I9W7_9HELI</name>
<reference evidence="2 3" key="1">
    <citation type="submission" date="2018-04" db="EMBL/GenBank/DDBJ databases">
        <title>Novel Campyloabacter and Helicobacter Species and Strains.</title>
        <authorList>
            <person name="Mannion A.J."/>
            <person name="Shen Z."/>
            <person name="Fox J.G."/>
        </authorList>
    </citation>
    <scope>NUCLEOTIDE SEQUENCE [LARGE SCALE GENOMIC DNA]</scope>
    <source>
        <strain evidence="2 3">MIT 17-337</strain>
    </source>
</reference>
<keyword evidence="3" id="KW-1185">Reference proteome</keyword>
<comment type="caution">
    <text evidence="2">The sequence shown here is derived from an EMBL/GenBank/DDBJ whole genome shotgun (WGS) entry which is preliminary data.</text>
</comment>
<dbReference type="Proteomes" id="UP000256379">
    <property type="component" value="Unassembled WGS sequence"/>
</dbReference>
<sequence length="162" mass="18287">MVDTKTIKCYVKVTCNNNPIKGIEVSTNNPNIKSSKTDKDGIIELEVDNDRANKVIILNINNDEYTMLTQRCVSTGHQTRKNLFSLKVTQSRANITKLRIYKEELQDDNTTKQIDIYVAQVTLRDSNSTQTNPNQSSNTNNQDSNPPPQIIFLEVNLTQANA</sequence>
<feature type="non-terminal residue" evidence="2">
    <location>
        <position position="162"/>
    </location>
</feature>
<dbReference type="EMBL" id="NXLQ01000041">
    <property type="protein sequence ID" value="RDU61756.1"/>
    <property type="molecule type" value="Genomic_DNA"/>
</dbReference>
<protein>
    <submittedName>
        <fullName evidence="2">Uncharacterized protein</fullName>
    </submittedName>
</protein>
<dbReference type="RefSeq" id="WP_147290026.1">
    <property type="nucleotide sequence ID" value="NZ_NXLQ01000041.1"/>
</dbReference>